<proteinExistence type="predicted"/>
<feature type="region of interest" description="Disordered" evidence="1">
    <location>
        <begin position="16"/>
        <end position="44"/>
    </location>
</feature>
<evidence type="ECO:0000313" key="3">
    <source>
        <dbReference type="Proteomes" id="UP001642464"/>
    </source>
</evidence>
<gene>
    <name evidence="2" type="ORF">SCF082_LOCUS50859</name>
</gene>
<dbReference type="EMBL" id="CAXAMM010043295">
    <property type="protein sequence ID" value="CAK9109443.1"/>
    <property type="molecule type" value="Genomic_DNA"/>
</dbReference>
<protein>
    <submittedName>
        <fullName evidence="2">Uncharacterized protein</fullName>
    </submittedName>
</protein>
<sequence>MMHKVKEVDDFAEKKAKLGKKAKLPSPPGLAQQNQEEEKGKGKGKYRIVPSQACHFLEVEEYRLDVAYAAALPGPETCPPEIVLFEKLGKKQWQIVHQIEGCLKVKVHALEREKWRLLEKLDASGRLGVVNPRDAGARGVRQLSERALTALRRVSRPRPVTQLDEVTLVEPSTELLGLKIWERFRQWSQVSTSLASASHPSLASLETFCMADLGQATDAANQFFRRQVHKKHEKQK</sequence>
<dbReference type="Proteomes" id="UP001642464">
    <property type="component" value="Unassembled WGS sequence"/>
</dbReference>
<keyword evidence="3" id="KW-1185">Reference proteome</keyword>
<evidence type="ECO:0000313" key="2">
    <source>
        <dbReference type="EMBL" id="CAK9109443.1"/>
    </source>
</evidence>
<evidence type="ECO:0000256" key="1">
    <source>
        <dbReference type="SAM" id="MobiDB-lite"/>
    </source>
</evidence>
<accession>A0ABP0SAQ7</accession>
<organism evidence="2 3">
    <name type="scientific">Durusdinium trenchii</name>
    <dbReference type="NCBI Taxonomy" id="1381693"/>
    <lineage>
        <taxon>Eukaryota</taxon>
        <taxon>Sar</taxon>
        <taxon>Alveolata</taxon>
        <taxon>Dinophyceae</taxon>
        <taxon>Suessiales</taxon>
        <taxon>Symbiodiniaceae</taxon>
        <taxon>Durusdinium</taxon>
    </lineage>
</organism>
<name>A0ABP0SAQ7_9DINO</name>
<comment type="caution">
    <text evidence="2">The sequence shown here is derived from an EMBL/GenBank/DDBJ whole genome shotgun (WGS) entry which is preliminary data.</text>
</comment>
<reference evidence="2 3" key="1">
    <citation type="submission" date="2024-02" db="EMBL/GenBank/DDBJ databases">
        <authorList>
            <person name="Chen Y."/>
            <person name="Shah S."/>
            <person name="Dougan E. K."/>
            <person name="Thang M."/>
            <person name="Chan C."/>
        </authorList>
    </citation>
    <scope>NUCLEOTIDE SEQUENCE [LARGE SCALE GENOMIC DNA]</scope>
</reference>